<dbReference type="GO" id="GO:0051287">
    <property type="term" value="F:NAD binding"/>
    <property type="evidence" value="ECO:0007669"/>
    <property type="project" value="InterPro"/>
</dbReference>
<evidence type="ECO:0000313" key="10">
    <source>
        <dbReference type="Proteomes" id="UP000236546"/>
    </source>
</evidence>
<evidence type="ECO:0000256" key="2">
    <source>
        <dbReference type="ARBA" id="ARBA00022605"/>
    </source>
</evidence>
<keyword evidence="4" id="KW-0520">NAD</keyword>
<feature type="domain" description="D-isomer specific 2-hydroxyacid dehydrogenase NAD-binding" evidence="8">
    <location>
        <begin position="165"/>
        <end position="361"/>
    </location>
</feature>
<evidence type="ECO:0008006" key="11">
    <source>
        <dbReference type="Google" id="ProtNLM"/>
    </source>
</evidence>
<comment type="similarity">
    <text evidence="1 5">Belongs to the D-isomer specific 2-hydroxyacid dehydrogenase family.</text>
</comment>
<keyword evidence="2" id="KW-0028">Amino-acid biosynthesis</keyword>
<dbReference type="InterPro" id="IPR006139">
    <property type="entry name" value="D-isomer_2_OHA_DH_cat_dom"/>
</dbReference>
<accession>A0A2K0TRH5</accession>
<evidence type="ECO:0000256" key="5">
    <source>
        <dbReference type="RuleBase" id="RU003719"/>
    </source>
</evidence>
<proteinExistence type="inferred from homology"/>
<dbReference type="GO" id="GO:0016616">
    <property type="term" value="F:oxidoreductase activity, acting on the CH-OH group of donors, NAD or NADP as acceptor"/>
    <property type="evidence" value="ECO:0007669"/>
    <property type="project" value="InterPro"/>
</dbReference>
<comment type="caution">
    <text evidence="9">The sequence shown here is derived from an EMBL/GenBank/DDBJ whole genome shotgun (WGS) entry which is preliminary data.</text>
</comment>
<evidence type="ECO:0000256" key="4">
    <source>
        <dbReference type="ARBA" id="ARBA00023027"/>
    </source>
</evidence>
<dbReference type="Gene3D" id="3.40.50.720">
    <property type="entry name" value="NAD(P)-binding Rossmann-like Domain"/>
    <property type="match status" value="2"/>
</dbReference>
<dbReference type="InterPro" id="IPR036291">
    <property type="entry name" value="NAD(P)-bd_dom_sf"/>
</dbReference>
<dbReference type="GO" id="GO:0008652">
    <property type="term" value="P:amino acid biosynthetic process"/>
    <property type="evidence" value="ECO:0007669"/>
    <property type="project" value="UniProtKB-KW"/>
</dbReference>
<evidence type="ECO:0000256" key="6">
    <source>
        <dbReference type="SAM" id="MobiDB-lite"/>
    </source>
</evidence>
<dbReference type="CDD" id="cd12169">
    <property type="entry name" value="PGDH_like_1"/>
    <property type="match status" value="1"/>
</dbReference>
<dbReference type="AlphaFoldDB" id="A0A2K0TRH5"/>
<dbReference type="PANTHER" id="PTHR42789:SF1">
    <property type="entry name" value="D-ISOMER SPECIFIC 2-HYDROXYACID DEHYDROGENASE FAMILY PROTEIN (AFU_ORTHOLOGUE AFUA_6G10090)"/>
    <property type="match status" value="1"/>
</dbReference>
<dbReference type="PROSITE" id="PS00065">
    <property type="entry name" value="D_2_HYDROXYACID_DH_1"/>
    <property type="match status" value="1"/>
</dbReference>
<dbReference type="InterPro" id="IPR029752">
    <property type="entry name" value="D-isomer_DH_CS1"/>
</dbReference>
<feature type="compositionally biased region" description="Polar residues" evidence="6">
    <location>
        <begin position="7"/>
        <end position="30"/>
    </location>
</feature>
<dbReference type="InterPro" id="IPR029753">
    <property type="entry name" value="D-isomer_DH_CS"/>
</dbReference>
<dbReference type="OrthoDB" id="298012at2759"/>
<organism evidence="9 10">
    <name type="scientific">Trichoderma gamsii</name>
    <dbReference type="NCBI Taxonomy" id="398673"/>
    <lineage>
        <taxon>Eukaryota</taxon>
        <taxon>Fungi</taxon>
        <taxon>Dikarya</taxon>
        <taxon>Ascomycota</taxon>
        <taxon>Pezizomycotina</taxon>
        <taxon>Sordariomycetes</taxon>
        <taxon>Hypocreomycetidae</taxon>
        <taxon>Hypocreales</taxon>
        <taxon>Hypocreaceae</taxon>
        <taxon>Trichoderma</taxon>
    </lineage>
</organism>
<feature type="domain" description="D-isomer specific 2-hydroxyacid dehydrogenase catalytic" evidence="7">
    <location>
        <begin position="44"/>
        <end position="390"/>
    </location>
</feature>
<dbReference type="PROSITE" id="PS00671">
    <property type="entry name" value="D_2_HYDROXYACID_DH_3"/>
    <property type="match status" value="1"/>
</dbReference>
<gene>
    <name evidence="9" type="ORF">TGAMA5MH_00763</name>
</gene>
<dbReference type="Pfam" id="PF00389">
    <property type="entry name" value="2-Hacid_dh"/>
    <property type="match status" value="1"/>
</dbReference>
<evidence type="ECO:0000256" key="1">
    <source>
        <dbReference type="ARBA" id="ARBA00005854"/>
    </source>
</evidence>
<dbReference type="InterPro" id="IPR006140">
    <property type="entry name" value="D-isomer_DH_NAD-bd"/>
</dbReference>
<evidence type="ECO:0000259" key="7">
    <source>
        <dbReference type="Pfam" id="PF00389"/>
    </source>
</evidence>
<dbReference type="EMBL" id="MTYH01000010">
    <property type="protein sequence ID" value="PNP48106.1"/>
    <property type="molecule type" value="Genomic_DNA"/>
</dbReference>
<dbReference type="SUPFAM" id="SSF51735">
    <property type="entry name" value="NAD(P)-binding Rossmann-fold domains"/>
    <property type="match status" value="1"/>
</dbReference>
<name>A0A2K0TRH5_9HYPO</name>
<dbReference type="PANTHER" id="PTHR42789">
    <property type="entry name" value="D-ISOMER SPECIFIC 2-HYDROXYACID DEHYDROGENASE FAMILY PROTEIN (AFU_ORTHOLOGUE AFUA_6G10090)"/>
    <property type="match status" value="1"/>
</dbReference>
<dbReference type="Proteomes" id="UP000236546">
    <property type="component" value="Unassembled WGS sequence"/>
</dbReference>
<feature type="region of interest" description="Disordered" evidence="6">
    <location>
        <begin position="1"/>
        <end position="30"/>
    </location>
</feature>
<dbReference type="InterPro" id="IPR050857">
    <property type="entry name" value="D-2-hydroxyacid_DH"/>
</dbReference>
<evidence type="ECO:0000256" key="3">
    <source>
        <dbReference type="ARBA" id="ARBA00023002"/>
    </source>
</evidence>
<evidence type="ECO:0000259" key="8">
    <source>
        <dbReference type="Pfam" id="PF02826"/>
    </source>
</evidence>
<sequence>MKRCRNRNSNLNKLKAVSRQSKTSQSSKPINSSIMAAKRLKIAVLDDYQRASEPYLAKFKDDHEIVYFPDTLPPYNGADTPQSVKDALVKRLEPFNIISTVRERTPFPAELVNQLPNLQLLLTQGRRNLSLDLDAFKARGIPIATAIHSHATVENAVESTVEHIVTMILALARNIAEDDAGVKAGIWQSGLCTALSGKTLGIVGLGRLGGAVARIFHLGFGMKIIAWSQNLTQEKADEQAAHFRLPATTADGEKTFKAVSREELFKTADVVSLHVVLSDRTRGFVTSQDLDLMKPSSFFINSSRGPLVVEQDLLNTVKAGKIRGVGLDVFWKEPLPPDSEWRNPNWGKNGTSHVLLTPHTGYVEEQAIAGFYEQAAKDLEAWIAGRDLSDRLA</sequence>
<dbReference type="Pfam" id="PF02826">
    <property type="entry name" value="2-Hacid_dh_C"/>
    <property type="match status" value="1"/>
</dbReference>
<reference evidence="9 10" key="1">
    <citation type="submission" date="2017-02" db="EMBL/GenBank/DDBJ databases">
        <title>Genomes of Trichoderma spp. with biocontrol activity.</title>
        <authorList>
            <person name="Gardiner D."/>
            <person name="Kazan K."/>
            <person name="Vos C."/>
            <person name="Harvey P."/>
        </authorList>
    </citation>
    <scope>NUCLEOTIDE SEQUENCE [LARGE SCALE GENOMIC DNA]</scope>
    <source>
        <strain evidence="9 10">A5MH</strain>
    </source>
</reference>
<protein>
    <recommendedName>
        <fullName evidence="11">D-isomer specific 2-hydroxyacid dehydrogenase</fullName>
    </recommendedName>
</protein>
<evidence type="ECO:0000313" key="9">
    <source>
        <dbReference type="EMBL" id="PNP48106.1"/>
    </source>
</evidence>
<keyword evidence="3 5" id="KW-0560">Oxidoreductase</keyword>
<dbReference type="SUPFAM" id="SSF52283">
    <property type="entry name" value="Formate/glycerate dehydrogenase catalytic domain-like"/>
    <property type="match status" value="1"/>
</dbReference>